<evidence type="ECO:0000256" key="7">
    <source>
        <dbReference type="ARBA" id="ARBA00023180"/>
    </source>
</evidence>
<feature type="domain" description="GH16" evidence="11">
    <location>
        <begin position="223"/>
        <end position="610"/>
    </location>
</feature>
<evidence type="ECO:0000256" key="6">
    <source>
        <dbReference type="ARBA" id="ARBA00023136"/>
    </source>
</evidence>
<reference evidence="12 13" key="1">
    <citation type="journal article" date="2020" name="ISME J.">
        <title>Uncovering the hidden diversity of litter-decomposition mechanisms in mushroom-forming fungi.</title>
        <authorList>
            <person name="Floudas D."/>
            <person name="Bentzer J."/>
            <person name="Ahren D."/>
            <person name="Johansson T."/>
            <person name="Persson P."/>
            <person name="Tunlid A."/>
        </authorList>
    </citation>
    <scope>NUCLEOTIDE SEQUENCE [LARGE SCALE GENOMIC DNA]</scope>
    <source>
        <strain evidence="12 13">CBS 291.85</strain>
    </source>
</reference>
<keyword evidence="3 10" id="KW-0812">Transmembrane</keyword>
<dbReference type="GO" id="GO:0006078">
    <property type="term" value="P:(1-&gt;6)-beta-D-glucan biosynthetic process"/>
    <property type="evidence" value="ECO:0007669"/>
    <property type="project" value="TreeGrafter"/>
</dbReference>
<keyword evidence="13" id="KW-1185">Reference proteome</keyword>
<evidence type="ECO:0000256" key="2">
    <source>
        <dbReference type="ARBA" id="ARBA00010962"/>
    </source>
</evidence>
<dbReference type="InterPro" id="IPR005629">
    <property type="entry name" value="Skn1/Kre6/Sbg1"/>
</dbReference>
<evidence type="ECO:0000256" key="10">
    <source>
        <dbReference type="SAM" id="Phobius"/>
    </source>
</evidence>
<dbReference type="InterPro" id="IPR000757">
    <property type="entry name" value="Beta-glucanase-like"/>
</dbReference>
<keyword evidence="5 10" id="KW-1133">Transmembrane helix</keyword>
<keyword evidence="6 10" id="KW-0472">Membrane</keyword>
<comment type="subcellular location">
    <subcellularLocation>
        <location evidence="1">Membrane</location>
        <topology evidence="1">Single-pass type II membrane protein</topology>
    </subcellularLocation>
</comment>
<dbReference type="PANTHER" id="PTHR31361">
    <property type="entry name" value="BETA-GLUCAN SYNTHESIS-ASSOCIATED PROTEIN KRE6-RELATED"/>
    <property type="match status" value="1"/>
</dbReference>
<comment type="caution">
    <text evidence="12">The sequence shown here is derived from an EMBL/GenBank/DDBJ whole genome shotgun (WGS) entry which is preliminary data.</text>
</comment>
<evidence type="ECO:0000256" key="8">
    <source>
        <dbReference type="ARBA" id="ARBA00023316"/>
    </source>
</evidence>
<protein>
    <recommendedName>
        <fullName evidence="11">GH16 domain-containing protein</fullName>
    </recommendedName>
</protein>
<comment type="similarity">
    <text evidence="2">Belongs to the SKN1/KRE6 family.</text>
</comment>
<dbReference type="PANTHER" id="PTHR31361:SF1">
    <property type="entry name" value="BETA-GLUCAN SYNTHESIS-ASSOCIATED PROTEIN KRE6-RELATED"/>
    <property type="match status" value="1"/>
</dbReference>
<dbReference type="CDD" id="cd02180">
    <property type="entry name" value="GH16_fungal_KRE6_glucanase"/>
    <property type="match status" value="1"/>
</dbReference>
<organism evidence="12 13">
    <name type="scientific">Tetrapyrgos nigripes</name>
    <dbReference type="NCBI Taxonomy" id="182062"/>
    <lineage>
        <taxon>Eukaryota</taxon>
        <taxon>Fungi</taxon>
        <taxon>Dikarya</taxon>
        <taxon>Basidiomycota</taxon>
        <taxon>Agaricomycotina</taxon>
        <taxon>Agaricomycetes</taxon>
        <taxon>Agaricomycetidae</taxon>
        <taxon>Agaricales</taxon>
        <taxon>Marasmiineae</taxon>
        <taxon>Marasmiaceae</taxon>
        <taxon>Tetrapyrgos</taxon>
    </lineage>
</organism>
<dbReference type="EMBL" id="JAACJM010000007">
    <property type="protein sequence ID" value="KAF5371672.1"/>
    <property type="molecule type" value="Genomic_DNA"/>
</dbReference>
<dbReference type="AlphaFoldDB" id="A0A8H5GVG0"/>
<keyword evidence="4" id="KW-0735">Signal-anchor</keyword>
<dbReference type="Pfam" id="PF03935">
    <property type="entry name" value="SKN1_KRE6_Sbg1"/>
    <property type="match status" value="1"/>
</dbReference>
<feature type="transmembrane region" description="Helical" evidence="10">
    <location>
        <begin position="171"/>
        <end position="194"/>
    </location>
</feature>
<dbReference type="FunFam" id="2.60.120.200:FF:000259">
    <property type="entry name" value="Chromosome 9, whole genome shotgun sequence"/>
    <property type="match status" value="1"/>
</dbReference>
<dbReference type="Proteomes" id="UP000559256">
    <property type="component" value="Unassembled WGS sequence"/>
</dbReference>
<feature type="compositionally biased region" description="Low complexity" evidence="9">
    <location>
        <begin position="28"/>
        <end position="66"/>
    </location>
</feature>
<feature type="compositionally biased region" description="Basic and acidic residues" evidence="9">
    <location>
        <begin position="146"/>
        <end position="161"/>
    </location>
</feature>
<evidence type="ECO:0000313" key="12">
    <source>
        <dbReference type="EMBL" id="KAF5371672.1"/>
    </source>
</evidence>
<gene>
    <name evidence="12" type="ORF">D9758_003419</name>
</gene>
<sequence>MSSLGRDPRFGVGPAAPGSRTNNLYSQPATSPSSASLISNSSYNSNSTYSPNPSRSNSGSRSVNGRAPPYSNPFSRGPGSIRSVASSASTAHTAQANGMNDSPYSVTTRNGRQIGSMTSISDKYSLSADPRSWGTNLSMNDPEADDFLHNPDPKRDSKNDRGGSYFNDRSFSNLGCLLLLAVALIGLFAGYPIISYLTRHSQTTFGGFNVGGLNASGQVPELTGSWGLVDPDTPDDARTFTSFATGEDLVLVFSDEFEKDGRSFYPGDDPYWEAVDLHYWQTNNLEWYDPSAITTKNGSLEVTLSQVTNPAENHDLNYKGGMMSTWNKFCFTGGLIQSAVTLPGINNVAGLWPAVWTMGNLGRAGYGASLEGMWPYSYDECDLGTLKNQTLNGGPPAALNTGTDDGSLSFLPGQRLSRCTCAGESHPGPMHQDGTFVGRSAPEIDIFEAQVVGREGHVSQSGQWAPFDASYVWTNTSDTFTIYDDTLTVQNSYLGGVFQQATSALTTTDQECYELNSGCFSVYGFEYKPGYDDAYITWISDAKAAWTLQAAGVGANDLSKISHRQVPPEPLYIIINLGISPNFGDIDFEHLTFPTKMRVDWVRVYQPANAINIGCDPKDFPTKAYIDAYSEAYTNYNLTLWSATAAEGGFEQPVPKNKLIDQC</sequence>
<dbReference type="InterPro" id="IPR013320">
    <property type="entry name" value="ConA-like_dom_sf"/>
</dbReference>
<evidence type="ECO:0000256" key="9">
    <source>
        <dbReference type="SAM" id="MobiDB-lite"/>
    </source>
</evidence>
<dbReference type="GO" id="GO:0005886">
    <property type="term" value="C:plasma membrane"/>
    <property type="evidence" value="ECO:0007669"/>
    <property type="project" value="TreeGrafter"/>
</dbReference>
<evidence type="ECO:0000256" key="1">
    <source>
        <dbReference type="ARBA" id="ARBA00004606"/>
    </source>
</evidence>
<dbReference type="GO" id="GO:0005789">
    <property type="term" value="C:endoplasmic reticulum membrane"/>
    <property type="evidence" value="ECO:0007669"/>
    <property type="project" value="TreeGrafter"/>
</dbReference>
<dbReference type="GO" id="GO:0015926">
    <property type="term" value="F:glucosidase activity"/>
    <property type="evidence" value="ECO:0007669"/>
    <property type="project" value="TreeGrafter"/>
</dbReference>
<evidence type="ECO:0000259" key="11">
    <source>
        <dbReference type="PROSITE" id="PS51762"/>
    </source>
</evidence>
<evidence type="ECO:0000256" key="5">
    <source>
        <dbReference type="ARBA" id="ARBA00022989"/>
    </source>
</evidence>
<evidence type="ECO:0000256" key="4">
    <source>
        <dbReference type="ARBA" id="ARBA00022968"/>
    </source>
</evidence>
<feature type="compositionally biased region" description="Low complexity" evidence="9">
    <location>
        <begin position="83"/>
        <end position="96"/>
    </location>
</feature>
<keyword evidence="7" id="KW-0325">Glycoprotein</keyword>
<dbReference type="PROSITE" id="PS51762">
    <property type="entry name" value="GH16_2"/>
    <property type="match status" value="1"/>
</dbReference>
<feature type="region of interest" description="Disordered" evidence="9">
    <location>
        <begin position="1"/>
        <end position="110"/>
    </location>
</feature>
<dbReference type="OrthoDB" id="412647at2759"/>
<evidence type="ECO:0000256" key="3">
    <source>
        <dbReference type="ARBA" id="ARBA00022692"/>
    </source>
</evidence>
<feature type="compositionally biased region" description="Polar residues" evidence="9">
    <location>
        <begin position="97"/>
        <end position="110"/>
    </location>
</feature>
<dbReference type="SUPFAM" id="SSF49899">
    <property type="entry name" value="Concanavalin A-like lectins/glucanases"/>
    <property type="match status" value="1"/>
</dbReference>
<dbReference type="GO" id="GO:0031505">
    <property type="term" value="P:fungal-type cell wall organization"/>
    <property type="evidence" value="ECO:0007669"/>
    <property type="project" value="TreeGrafter"/>
</dbReference>
<feature type="region of interest" description="Disordered" evidence="9">
    <location>
        <begin position="134"/>
        <end position="161"/>
    </location>
</feature>
<accession>A0A8H5GVG0</accession>
<name>A0A8H5GVG0_9AGAR</name>
<proteinExistence type="inferred from homology"/>
<keyword evidence="8" id="KW-0961">Cell wall biogenesis/degradation</keyword>
<evidence type="ECO:0000313" key="13">
    <source>
        <dbReference type="Proteomes" id="UP000559256"/>
    </source>
</evidence>
<dbReference type="Gene3D" id="2.60.120.200">
    <property type="match status" value="2"/>
</dbReference>